<comment type="catalytic activity">
    <reaction evidence="8">
        <text>UDP-N-acetyl-alpha-D-muramate + L-alanine + ATP = UDP-N-acetyl-alpha-D-muramoyl-L-alanine + ADP + phosphate + H(+)</text>
        <dbReference type="Rhea" id="RHEA:23372"/>
        <dbReference type="ChEBI" id="CHEBI:15378"/>
        <dbReference type="ChEBI" id="CHEBI:30616"/>
        <dbReference type="ChEBI" id="CHEBI:43474"/>
        <dbReference type="ChEBI" id="CHEBI:57972"/>
        <dbReference type="ChEBI" id="CHEBI:70757"/>
        <dbReference type="ChEBI" id="CHEBI:83898"/>
        <dbReference type="ChEBI" id="CHEBI:456216"/>
        <dbReference type="EC" id="6.3.2.8"/>
    </reaction>
</comment>
<dbReference type="AlphaFoldDB" id="A0A6J6IY23"/>
<sequence>MFSLSELSSKKLHFIGIGGAGMSGLARIALSHGAQVSGSDEKDSSVLAALAALGAKVFSSHNASHTVGADLIIYSNAISVNNPERVHAAQLGIPLFTRAQALALLMSESISVAVAGTHGKTTTSSMLTVALQACGVDPSFAIGGTLSASGSNAHRGTGKYFVAEADESDGSFVEYKPFGAIVTNIEHDHVDYFATPSDVTEAFDEFVGTISPEGFLVYGADDPGALRLGKMVERIVSISYGENTDSDLRIDQIELAAKGSRARALWKGTSIGHLEMNVPGRHNINNAAAALAVGLHLGLPAVALLAGLASFSGTGRRFELKGTVHGVRVLDDYGHHPTEIRVTLDAARRYAGDGKVLVIFQPHRYSRTQAFMSNFASSLSLADKVILLEVYAASEKPITGVSSQIIAEQMSNGIYIPNFVEATDAIIEMAKPGDVIMTLGAGDVSSLGPIIVDGLTKRFSNK</sequence>
<dbReference type="NCBIfam" id="TIGR01082">
    <property type="entry name" value="murC"/>
    <property type="match status" value="1"/>
</dbReference>
<protein>
    <recommendedName>
        <fullName evidence="3">UDP-N-acetylmuramate--L-alanine ligase</fullName>
        <ecNumber evidence="3">6.3.2.8</ecNumber>
    </recommendedName>
</protein>
<feature type="domain" description="Mur ligase central" evidence="11">
    <location>
        <begin position="114"/>
        <end position="293"/>
    </location>
</feature>
<evidence type="ECO:0000259" key="9">
    <source>
        <dbReference type="Pfam" id="PF01225"/>
    </source>
</evidence>
<dbReference type="PANTHER" id="PTHR43445">
    <property type="entry name" value="UDP-N-ACETYLMURAMATE--L-ALANINE LIGASE-RELATED"/>
    <property type="match status" value="1"/>
</dbReference>
<accession>A0A6J6IY23</accession>
<comment type="subcellular location">
    <subcellularLocation>
        <location evidence="1">Cytoplasm</location>
    </subcellularLocation>
</comment>
<dbReference type="GO" id="GO:0009252">
    <property type="term" value="P:peptidoglycan biosynthetic process"/>
    <property type="evidence" value="ECO:0007669"/>
    <property type="project" value="UniProtKB-UniPathway"/>
</dbReference>
<dbReference type="GO" id="GO:0005524">
    <property type="term" value="F:ATP binding"/>
    <property type="evidence" value="ECO:0007669"/>
    <property type="project" value="UniProtKB-KW"/>
</dbReference>
<evidence type="ECO:0000256" key="1">
    <source>
        <dbReference type="ARBA" id="ARBA00004496"/>
    </source>
</evidence>
<dbReference type="SUPFAM" id="SSF53623">
    <property type="entry name" value="MurD-like peptide ligases, catalytic domain"/>
    <property type="match status" value="1"/>
</dbReference>
<evidence type="ECO:0000256" key="5">
    <source>
        <dbReference type="ARBA" id="ARBA00022598"/>
    </source>
</evidence>
<proteinExistence type="inferred from homology"/>
<dbReference type="GO" id="GO:0008763">
    <property type="term" value="F:UDP-N-acetylmuramate-L-alanine ligase activity"/>
    <property type="evidence" value="ECO:0007669"/>
    <property type="project" value="UniProtKB-EC"/>
</dbReference>
<reference evidence="12" key="1">
    <citation type="submission" date="2020-05" db="EMBL/GenBank/DDBJ databases">
        <authorList>
            <person name="Chiriac C."/>
            <person name="Salcher M."/>
            <person name="Ghai R."/>
            <person name="Kavagutti S V."/>
        </authorList>
    </citation>
    <scope>NUCLEOTIDE SEQUENCE</scope>
</reference>
<evidence type="ECO:0000313" key="12">
    <source>
        <dbReference type="EMBL" id="CAB4629642.1"/>
    </source>
</evidence>
<keyword evidence="7" id="KW-0067">ATP-binding</keyword>
<dbReference type="Pfam" id="PF08245">
    <property type="entry name" value="Mur_ligase_M"/>
    <property type="match status" value="1"/>
</dbReference>
<dbReference type="Gene3D" id="3.40.50.720">
    <property type="entry name" value="NAD(P)-binding Rossmann-like Domain"/>
    <property type="match status" value="1"/>
</dbReference>
<dbReference type="InterPro" id="IPR036565">
    <property type="entry name" value="Mur-like_cat_sf"/>
</dbReference>
<feature type="domain" description="Mur ligase N-terminal catalytic" evidence="9">
    <location>
        <begin position="12"/>
        <end position="108"/>
    </location>
</feature>
<dbReference type="Pfam" id="PF02875">
    <property type="entry name" value="Mur_ligase_C"/>
    <property type="match status" value="1"/>
</dbReference>
<comment type="pathway">
    <text evidence="2">Cell wall biogenesis; peptidoglycan biosynthesis.</text>
</comment>
<evidence type="ECO:0000256" key="2">
    <source>
        <dbReference type="ARBA" id="ARBA00004752"/>
    </source>
</evidence>
<name>A0A6J6IY23_9ZZZZ</name>
<dbReference type="EC" id="6.3.2.8" evidence="3"/>
<dbReference type="Gene3D" id="3.90.190.20">
    <property type="entry name" value="Mur ligase, C-terminal domain"/>
    <property type="match status" value="1"/>
</dbReference>
<keyword evidence="5" id="KW-0436">Ligase</keyword>
<dbReference type="EMBL" id="CAEZVH010000095">
    <property type="protein sequence ID" value="CAB4629642.1"/>
    <property type="molecule type" value="Genomic_DNA"/>
</dbReference>
<evidence type="ECO:0000256" key="4">
    <source>
        <dbReference type="ARBA" id="ARBA00022490"/>
    </source>
</evidence>
<keyword evidence="4" id="KW-0963">Cytoplasm</keyword>
<evidence type="ECO:0000256" key="6">
    <source>
        <dbReference type="ARBA" id="ARBA00022741"/>
    </source>
</evidence>
<dbReference type="InterPro" id="IPR004101">
    <property type="entry name" value="Mur_ligase_C"/>
</dbReference>
<evidence type="ECO:0000256" key="3">
    <source>
        <dbReference type="ARBA" id="ARBA00012211"/>
    </source>
</evidence>
<evidence type="ECO:0000259" key="11">
    <source>
        <dbReference type="Pfam" id="PF08245"/>
    </source>
</evidence>
<feature type="domain" description="Mur ligase C-terminal" evidence="10">
    <location>
        <begin position="316"/>
        <end position="442"/>
    </location>
</feature>
<dbReference type="InterPro" id="IPR000713">
    <property type="entry name" value="Mur_ligase_N"/>
</dbReference>
<keyword evidence="6" id="KW-0547">Nucleotide-binding</keyword>
<dbReference type="SUPFAM" id="SSF51984">
    <property type="entry name" value="MurCD N-terminal domain"/>
    <property type="match status" value="1"/>
</dbReference>
<dbReference type="InterPro" id="IPR050061">
    <property type="entry name" value="MurCDEF_pg_biosynth"/>
</dbReference>
<dbReference type="InterPro" id="IPR013221">
    <property type="entry name" value="Mur_ligase_cen"/>
</dbReference>
<organism evidence="12">
    <name type="scientific">freshwater metagenome</name>
    <dbReference type="NCBI Taxonomy" id="449393"/>
    <lineage>
        <taxon>unclassified sequences</taxon>
        <taxon>metagenomes</taxon>
        <taxon>ecological metagenomes</taxon>
    </lineage>
</organism>
<dbReference type="SUPFAM" id="SSF53244">
    <property type="entry name" value="MurD-like peptide ligases, peptide-binding domain"/>
    <property type="match status" value="1"/>
</dbReference>
<dbReference type="Pfam" id="PF01225">
    <property type="entry name" value="Mur_ligase"/>
    <property type="match status" value="1"/>
</dbReference>
<dbReference type="Gene3D" id="3.40.1190.10">
    <property type="entry name" value="Mur-like, catalytic domain"/>
    <property type="match status" value="1"/>
</dbReference>
<dbReference type="HAMAP" id="MF_00046">
    <property type="entry name" value="MurC"/>
    <property type="match status" value="1"/>
</dbReference>
<dbReference type="UniPathway" id="UPA00219"/>
<evidence type="ECO:0000256" key="7">
    <source>
        <dbReference type="ARBA" id="ARBA00022840"/>
    </source>
</evidence>
<dbReference type="InterPro" id="IPR005758">
    <property type="entry name" value="UDP-N-AcMur_Ala_ligase_MurC"/>
</dbReference>
<dbReference type="InterPro" id="IPR036615">
    <property type="entry name" value="Mur_ligase_C_dom_sf"/>
</dbReference>
<gene>
    <name evidence="12" type="ORF">UFOPK1951_00777</name>
</gene>
<dbReference type="PANTHER" id="PTHR43445:SF3">
    <property type="entry name" value="UDP-N-ACETYLMURAMATE--L-ALANINE LIGASE"/>
    <property type="match status" value="1"/>
</dbReference>
<evidence type="ECO:0000256" key="8">
    <source>
        <dbReference type="ARBA" id="ARBA00047833"/>
    </source>
</evidence>
<dbReference type="GO" id="GO:0005737">
    <property type="term" value="C:cytoplasm"/>
    <property type="evidence" value="ECO:0007669"/>
    <property type="project" value="UniProtKB-SubCell"/>
</dbReference>
<evidence type="ECO:0000259" key="10">
    <source>
        <dbReference type="Pfam" id="PF02875"/>
    </source>
</evidence>